<sequence length="194" mass="22348">MAITALISAITGLAALLLGIKQFQHARQYDGAHQIAMGFSNYGTPTVISGMKEPIDEIEIRLHYRGFQPLYGVKMSLLWDNGEHWDLYPETQLQPGEKFGPKVLKIPCSDLDKVHLHVAWQTPHPAILKNKIRYQALRMNLAQEAQQWRWRPFEHLHRRRHSPLGKWKAIHNSPTDQQNFPGWPHGPAAKTIDW</sequence>
<dbReference type="EMBL" id="JAKMUZ010000014">
    <property type="protein sequence ID" value="MCZ9296556.1"/>
    <property type="molecule type" value="Genomic_DNA"/>
</dbReference>
<dbReference type="Proteomes" id="UP001146439">
    <property type="component" value="Unassembled WGS sequence"/>
</dbReference>
<feature type="region of interest" description="Disordered" evidence="1">
    <location>
        <begin position="173"/>
        <end position="194"/>
    </location>
</feature>
<organism evidence="2 3">
    <name type="scientific">Corynebacterium yonathiae</name>
    <dbReference type="NCBI Taxonomy" id="2913504"/>
    <lineage>
        <taxon>Bacteria</taxon>
        <taxon>Bacillati</taxon>
        <taxon>Actinomycetota</taxon>
        <taxon>Actinomycetes</taxon>
        <taxon>Mycobacteriales</taxon>
        <taxon>Corynebacteriaceae</taxon>
        <taxon>Corynebacterium</taxon>
    </lineage>
</organism>
<protein>
    <submittedName>
        <fullName evidence="2">Uncharacterized protein</fullName>
    </submittedName>
</protein>
<accession>A0A9X3RMR2</accession>
<proteinExistence type="predicted"/>
<evidence type="ECO:0000313" key="2">
    <source>
        <dbReference type="EMBL" id="MCZ9296556.1"/>
    </source>
</evidence>
<comment type="caution">
    <text evidence="2">The sequence shown here is derived from an EMBL/GenBank/DDBJ whole genome shotgun (WGS) entry which is preliminary data.</text>
</comment>
<evidence type="ECO:0000256" key="1">
    <source>
        <dbReference type="SAM" id="MobiDB-lite"/>
    </source>
</evidence>
<evidence type="ECO:0000313" key="3">
    <source>
        <dbReference type="Proteomes" id="UP001146439"/>
    </source>
</evidence>
<gene>
    <name evidence="2" type="ORF">L8V22_08300</name>
</gene>
<reference evidence="2" key="1">
    <citation type="submission" date="2022-02" db="EMBL/GenBank/DDBJ databases">
        <title>Corynebacterium sp. from urogenital microbiome.</title>
        <authorList>
            <person name="Cappelli E.A."/>
            <person name="Ribeiro T.G."/>
            <person name="Peixe L."/>
        </authorList>
    </citation>
    <scope>NUCLEOTIDE SEQUENCE</scope>
    <source>
        <strain evidence="2">C21Ua_68</strain>
    </source>
</reference>
<dbReference type="AlphaFoldDB" id="A0A9X3RMR2"/>
<name>A0A9X3RMR2_9CORY</name>
<dbReference type="RefSeq" id="WP_269966459.1">
    <property type="nucleotide sequence ID" value="NZ_JAKMUZ010000014.1"/>
</dbReference>